<dbReference type="GO" id="GO:0004806">
    <property type="term" value="F:triacylglycerol lipase activity"/>
    <property type="evidence" value="ECO:0007669"/>
    <property type="project" value="TreeGrafter"/>
</dbReference>
<evidence type="ECO:0000313" key="4">
    <source>
        <dbReference type="Proteomes" id="UP000198406"/>
    </source>
</evidence>
<dbReference type="GO" id="GO:0019433">
    <property type="term" value="P:triglyceride catabolic process"/>
    <property type="evidence" value="ECO:0007669"/>
    <property type="project" value="TreeGrafter"/>
</dbReference>
<dbReference type="SUPFAM" id="SSF52151">
    <property type="entry name" value="FabD/lysophospholipase-like"/>
    <property type="match status" value="1"/>
</dbReference>
<dbReference type="InterPro" id="IPR002641">
    <property type="entry name" value="PNPLA_dom"/>
</dbReference>
<dbReference type="EMBL" id="BDSP01000146">
    <property type="protein sequence ID" value="GAX20292.1"/>
    <property type="molecule type" value="Genomic_DNA"/>
</dbReference>
<feature type="domain" description="PNPLA" evidence="2">
    <location>
        <begin position="20"/>
        <end position="188"/>
    </location>
</feature>
<accession>A0A1Z5K2B3</accession>
<evidence type="ECO:0000259" key="2">
    <source>
        <dbReference type="Pfam" id="PF01734"/>
    </source>
</evidence>
<dbReference type="Gene3D" id="3.40.1090.10">
    <property type="entry name" value="Cytosolic phospholipase A2 catalytic domain"/>
    <property type="match status" value="1"/>
</dbReference>
<dbReference type="InterPro" id="IPR033562">
    <property type="entry name" value="PLPL"/>
</dbReference>
<dbReference type="GO" id="GO:0055088">
    <property type="term" value="P:lipid homeostasis"/>
    <property type="evidence" value="ECO:0007669"/>
    <property type="project" value="TreeGrafter"/>
</dbReference>
<dbReference type="GO" id="GO:0005811">
    <property type="term" value="C:lipid droplet"/>
    <property type="evidence" value="ECO:0007669"/>
    <property type="project" value="TreeGrafter"/>
</dbReference>
<reference evidence="3 4" key="1">
    <citation type="journal article" date="2015" name="Plant Cell">
        <title>Oil accumulation by the oleaginous diatom Fistulifera solaris as revealed by the genome and transcriptome.</title>
        <authorList>
            <person name="Tanaka T."/>
            <person name="Maeda Y."/>
            <person name="Veluchamy A."/>
            <person name="Tanaka M."/>
            <person name="Abida H."/>
            <person name="Marechal E."/>
            <person name="Bowler C."/>
            <person name="Muto M."/>
            <person name="Sunaga Y."/>
            <person name="Tanaka M."/>
            <person name="Yoshino T."/>
            <person name="Taniguchi T."/>
            <person name="Fukuda Y."/>
            <person name="Nemoto M."/>
            <person name="Matsumoto M."/>
            <person name="Wong P.S."/>
            <person name="Aburatani S."/>
            <person name="Fujibuchi W."/>
        </authorList>
    </citation>
    <scope>NUCLEOTIDE SEQUENCE [LARGE SCALE GENOMIC DNA]</scope>
    <source>
        <strain evidence="3 4">JPCC DA0580</strain>
    </source>
</reference>
<dbReference type="OrthoDB" id="197155at2759"/>
<dbReference type="InterPro" id="IPR016035">
    <property type="entry name" value="Acyl_Trfase/lysoPLipase"/>
</dbReference>
<gene>
    <name evidence="3" type="ORF">FisN_6Hh243</name>
</gene>
<dbReference type="PANTHER" id="PTHR12406">
    <property type="entry name" value="CALCIUM-INDEPENDENT PHOSPHOLIPASE A2 IPLA2 -RELATED"/>
    <property type="match status" value="1"/>
</dbReference>
<dbReference type="InParanoid" id="A0A1Z5K2B3"/>
<protein>
    <recommendedName>
        <fullName evidence="2">PNPLA domain-containing protein</fullName>
    </recommendedName>
</protein>
<keyword evidence="4" id="KW-1185">Reference proteome</keyword>
<dbReference type="Proteomes" id="UP000198406">
    <property type="component" value="Unassembled WGS sequence"/>
</dbReference>
<comment type="caution">
    <text evidence="3">The sequence shown here is derived from an EMBL/GenBank/DDBJ whole genome shotgun (WGS) entry which is preliminary data.</text>
</comment>
<dbReference type="GO" id="GO:0016020">
    <property type="term" value="C:membrane"/>
    <property type="evidence" value="ECO:0007669"/>
    <property type="project" value="TreeGrafter"/>
</dbReference>
<organism evidence="3 4">
    <name type="scientific">Fistulifera solaris</name>
    <name type="common">Oleaginous diatom</name>
    <dbReference type="NCBI Taxonomy" id="1519565"/>
    <lineage>
        <taxon>Eukaryota</taxon>
        <taxon>Sar</taxon>
        <taxon>Stramenopiles</taxon>
        <taxon>Ochrophyta</taxon>
        <taxon>Bacillariophyta</taxon>
        <taxon>Bacillariophyceae</taxon>
        <taxon>Bacillariophycidae</taxon>
        <taxon>Naviculales</taxon>
        <taxon>Naviculaceae</taxon>
        <taxon>Fistulifera</taxon>
    </lineage>
</organism>
<evidence type="ECO:0000256" key="1">
    <source>
        <dbReference type="ARBA" id="ARBA00023098"/>
    </source>
</evidence>
<proteinExistence type="predicted"/>
<dbReference type="GO" id="GO:0005737">
    <property type="term" value="C:cytoplasm"/>
    <property type="evidence" value="ECO:0007669"/>
    <property type="project" value="TreeGrafter"/>
</dbReference>
<keyword evidence="1" id="KW-0443">Lipid metabolism</keyword>
<name>A0A1Z5K2B3_FISSO</name>
<dbReference type="Pfam" id="PF01734">
    <property type="entry name" value="Patatin"/>
    <property type="match status" value="1"/>
</dbReference>
<dbReference type="AlphaFoldDB" id="A0A1Z5K2B3"/>
<evidence type="ECO:0000313" key="3">
    <source>
        <dbReference type="EMBL" id="GAX20292.1"/>
    </source>
</evidence>
<dbReference type="PANTHER" id="PTHR12406:SF45">
    <property type="entry name" value="PATATIN"/>
    <property type="match status" value="1"/>
</dbReference>
<sequence length="261" mass="29436">MRDFRNQFTAIRSTNSPTHLVFPGGGIHFYWQAGFISYLREVGYDPSACTATGASAGALAATLTITGVDFYEATDLALRLAKEAGVWDRKNGLQGIWGPMIHDWLDELLPDDAVETLCRSKDPPESNLTLLLTPARNLLGPKRRVSSFTSKEDLIQCNMASVHLPWFLNGKLTRKFRNRRHIDGSFLSKSSDYRSHQDDDVREIIIHHSLDPKYQKRRMFDFVDALSPSGIYDMLEDGKCYAKSLHEAGLLDGIPKRCDTR</sequence>